<feature type="domain" description="ABC transporter" evidence="5">
    <location>
        <begin position="4"/>
        <end position="229"/>
    </location>
</feature>
<comment type="similarity">
    <text evidence="1">Belongs to the ABC transporter superfamily.</text>
</comment>
<dbReference type="PROSITE" id="PS00211">
    <property type="entry name" value="ABC_TRANSPORTER_1"/>
    <property type="match status" value="1"/>
</dbReference>
<dbReference type="PANTHER" id="PTHR43335">
    <property type="entry name" value="ABC TRANSPORTER, ATP-BINDING PROTEIN"/>
    <property type="match status" value="1"/>
</dbReference>
<dbReference type="InterPro" id="IPR003439">
    <property type="entry name" value="ABC_transporter-like_ATP-bd"/>
</dbReference>
<dbReference type="InterPro" id="IPR027417">
    <property type="entry name" value="P-loop_NTPase"/>
</dbReference>
<protein>
    <submittedName>
        <fullName evidence="6">ABC transporter ATP-binding protein</fullName>
    </submittedName>
</protein>
<dbReference type="SUPFAM" id="SSF52540">
    <property type="entry name" value="P-loop containing nucleoside triphosphate hydrolases"/>
    <property type="match status" value="1"/>
</dbReference>
<dbReference type="PANTHER" id="PTHR43335:SF11">
    <property type="entry name" value="ABC TRANSPORTER RELATED"/>
    <property type="match status" value="1"/>
</dbReference>
<dbReference type="SMART" id="SM00382">
    <property type="entry name" value="AAA"/>
    <property type="match status" value="1"/>
</dbReference>
<accession>A0A5R9FAH0</accession>
<dbReference type="InterPro" id="IPR017871">
    <property type="entry name" value="ABC_transporter-like_CS"/>
</dbReference>
<evidence type="ECO:0000256" key="2">
    <source>
        <dbReference type="ARBA" id="ARBA00022448"/>
    </source>
</evidence>
<evidence type="ECO:0000256" key="1">
    <source>
        <dbReference type="ARBA" id="ARBA00005417"/>
    </source>
</evidence>
<proteinExistence type="inferred from homology"/>
<evidence type="ECO:0000313" key="6">
    <source>
        <dbReference type="EMBL" id="TLS37554.1"/>
    </source>
</evidence>
<evidence type="ECO:0000313" key="7">
    <source>
        <dbReference type="Proteomes" id="UP000308230"/>
    </source>
</evidence>
<dbReference type="GO" id="GO:0005524">
    <property type="term" value="F:ATP binding"/>
    <property type="evidence" value="ECO:0007669"/>
    <property type="project" value="UniProtKB-KW"/>
</dbReference>
<keyword evidence="2" id="KW-0813">Transport</keyword>
<name>A0A5R9FAH0_9BACL</name>
<organism evidence="6 7">
    <name type="scientific">Exobacillus caeni</name>
    <dbReference type="NCBI Taxonomy" id="2574798"/>
    <lineage>
        <taxon>Bacteria</taxon>
        <taxon>Bacillati</taxon>
        <taxon>Bacillota</taxon>
        <taxon>Bacilli</taxon>
        <taxon>Bacillales</taxon>
        <taxon>Guptibacillaceae</taxon>
        <taxon>Exobacillus</taxon>
    </lineage>
</organism>
<evidence type="ECO:0000259" key="5">
    <source>
        <dbReference type="PROSITE" id="PS50893"/>
    </source>
</evidence>
<dbReference type="EMBL" id="SWLG01000006">
    <property type="protein sequence ID" value="TLS37554.1"/>
    <property type="molecule type" value="Genomic_DNA"/>
</dbReference>
<keyword evidence="7" id="KW-1185">Reference proteome</keyword>
<keyword evidence="4 6" id="KW-0067">ATP-binding</keyword>
<dbReference type="GO" id="GO:0016887">
    <property type="term" value="F:ATP hydrolysis activity"/>
    <property type="evidence" value="ECO:0007669"/>
    <property type="project" value="InterPro"/>
</dbReference>
<dbReference type="CDD" id="cd03230">
    <property type="entry name" value="ABC_DR_subfamily_A"/>
    <property type="match status" value="1"/>
</dbReference>
<gene>
    <name evidence="6" type="ORF">FCL54_10465</name>
</gene>
<comment type="caution">
    <text evidence="6">The sequence shown here is derived from an EMBL/GenBank/DDBJ whole genome shotgun (WGS) entry which is preliminary data.</text>
</comment>
<dbReference type="OrthoDB" id="9804819at2"/>
<keyword evidence="3" id="KW-0547">Nucleotide-binding</keyword>
<sequence>MSLVTVTDLTKHFADNTAVNNVSLSIDKGKCIALLGPNGAGKTTTIKMLAGLLKPTFGTIQFEGSEERDYRNLIGYLPQYPAFYRWMTGKEYLVYAAELSGLPDGEAKEKAEELLKMMGIEEAAKRRISTYSGGMKQRLGLAQAMIHDPKLLILDEPVSALDPVGRYEVLEMIRKLKEKTTILFSTHILHDAEEVSDDIYIIRNGEIVLSGTLQELQEEHQQPVIVIETAEKNEEWLGQLETYAFVANVASTRAEIRIEVNDVDEARNQILKDILSFNIKVKTFKVGYTSLEDLFIKKVTE</sequence>
<reference evidence="6 7" key="1">
    <citation type="submission" date="2019-04" db="EMBL/GenBank/DDBJ databases">
        <title>Bacillus caeni sp. nov., a bacterium isolated from mangrove sediment.</title>
        <authorList>
            <person name="Huang H."/>
            <person name="Mo K."/>
            <person name="Hu Y."/>
        </authorList>
    </citation>
    <scope>NUCLEOTIDE SEQUENCE [LARGE SCALE GENOMIC DNA]</scope>
    <source>
        <strain evidence="6 7">HB172195</strain>
    </source>
</reference>
<dbReference type="Proteomes" id="UP000308230">
    <property type="component" value="Unassembled WGS sequence"/>
</dbReference>
<dbReference type="Pfam" id="PF13732">
    <property type="entry name" value="DrrA1-3_C"/>
    <property type="match status" value="1"/>
</dbReference>
<dbReference type="InterPro" id="IPR003593">
    <property type="entry name" value="AAA+_ATPase"/>
</dbReference>
<dbReference type="InterPro" id="IPR025302">
    <property type="entry name" value="DrrA1/2-like_C"/>
</dbReference>
<evidence type="ECO:0000256" key="3">
    <source>
        <dbReference type="ARBA" id="ARBA00022741"/>
    </source>
</evidence>
<dbReference type="Gene3D" id="3.40.50.300">
    <property type="entry name" value="P-loop containing nucleotide triphosphate hydrolases"/>
    <property type="match status" value="1"/>
</dbReference>
<dbReference type="PROSITE" id="PS50893">
    <property type="entry name" value="ABC_TRANSPORTER_2"/>
    <property type="match status" value="1"/>
</dbReference>
<evidence type="ECO:0000256" key="4">
    <source>
        <dbReference type="ARBA" id="ARBA00022840"/>
    </source>
</evidence>
<dbReference type="RefSeq" id="WP_138126090.1">
    <property type="nucleotide sequence ID" value="NZ_SWLG01000006.1"/>
</dbReference>
<dbReference type="AlphaFoldDB" id="A0A5R9FAH0"/>
<dbReference type="Pfam" id="PF00005">
    <property type="entry name" value="ABC_tran"/>
    <property type="match status" value="1"/>
</dbReference>